<dbReference type="InterPro" id="IPR016162">
    <property type="entry name" value="Ald_DH_N"/>
</dbReference>
<proteinExistence type="inferred from homology"/>
<dbReference type="InterPro" id="IPR015590">
    <property type="entry name" value="Aldehyde_DH_dom"/>
</dbReference>
<feature type="domain" description="Aldehyde dehydrogenase" evidence="3">
    <location>
        <begin position="16"/>
        <end position="478"/>
    </location>
</feature>
<evidence type="ECO:0000259" key="3">
    <source>
        <dbReference type="Pfam" id="PF00171"/>
    </source>
</evidence>
<keyword evidence="2" id="KW-0560">Oxidoreductase</keyword>
<keyword evidence="5" id="KW-1185">Reference proteome</keyword>
<organism evidence="4 5">
    <name type="scientific">Rubrivirga litoralis</name>
    <dbReference type="NCBI Taxonomy" id="3075598"/>
    <lineage>
        <taxon>Bacteria</taxon>
        <taxon>Pseudomonadati</taxon>
        <taxon>Rhodothermota</taxon>
        <taxon>Rhodothermia</taxon>
        <taxon>Rhodothermales</taxon>
        <taxon>Rubricoccaceae</taxon>
        <taxon>Rubrivirga</taxon>
    </lineage>
</organism>
<dbReference type="PANTHER" id="PTHR42804">
    <property type="entry name" value="ALDEHYDE DEHYDROGENASE"/>
    <property type="match status" value="1"/>
</dbReference>
<gene>
    <name evidence="4" type="ORF">RM540_12925</name>
</gene>
<reference evidence="4 5" key="1">
    <citation type="submission" date="2023-09" db="EMBL/GenBank/DDBJ databases">
        <authorList>
            <person name="Rey-Velasco X."/>
        </authorList>
    </citation>
    <scope>NUCLEOTIDE SEQUENCE [LARGE SCALE GENOMIC DNA]</scope>
    <source>
        <strain evidence="4 5">F394</strain>
    </source>
</reference>
<evidence type="ECO:0000313" key="5">
    <source>
        <dbReference type="Proteomes" id="UP001267426"/>
    </source>
</evidence>
<dbReference type="InterPro" id="IPR016163">
    <property type="entry name" value="Ald_DH_C"/>
</dbReference>
<dbReference type="EMBL" id="JAVRHT010000034">
    <property type="protein sequence ID" value="MDT0632657.1"/>
    <property type="molecule type" value="Genomic_DNA"/>
</dbReference>
<comment type="caution">
    <text evidence="4">The sequence shown here is derived from an EMBL/GenBank/DDBJ whole genome shotgun (WGS) entry which is preliminary data.</text>
</comment>
<dbReference type="Proteomes" id="UP001267426">
    <property type="component" value="Unassembled WGS sequence"/>
</dbReference>
<evidence type="ECO:0000256" key="2">
    <source>
        <dbReference type="ARBA" id="ARBA00023002"/>
    </source>
</evidence>
<dbReference type="RefSeq" id="WP_311664753.1">
    <property type="nucleotide sequence ID" value="NZ_JAVRHT010000034.1"/>
</dbReference>
<dbReference type="InterPro" id="IPR016161">
    <property type="entry name" value="Ald_DH/histidinol_DH"/>
</dbReference>
<dbReference type="Pfam" id="PF00171">
    <property type="entry name" value="Aldedh"/>
    <property type="match status" value="1"/>
</dbReference>
<dbReference type="SUPFAM" id="SSF53720">
    <property type="entry name" value="ALDH-like"/>
    <property type="match status" value="1"/>
</dbReference>
<dbReference type="Gene3D" id="3.40.605.10">
    <property type="entry name" value="Aldehyde Dehydrogenase, Chain A, domain 1"/>
    <property type="match status" value="1"/>
</dbReference>
<protein>
    <submittedName>
        <fullName evidence="4">Aldehyde dehydrogenase family protein</fullName>
    </submittedName>
</protein>
<sequence length="488" mass="51890">MSSSDTHARHWIGGEWVDSETHTDSIDPATYDVIGTYADGGEAEAQACTAAAKRAFTETDWSTNRQLRAQALNEMADRFEAATDELVEILSLENGKVKDEARFEVTMAPSKLRFYAALALAEGGRAVQVAAGKYTTVYREPMGVAGVIAPWNSPIILFIRSLAPALAAGTTVAGKLPGQTAQTNAAMYRVFASVESLPAGVLNVFHESGPDGSKALVASPDVPTISFTGSTATGAAILEAGAPMIKRFGLELGGKTPHVVAADADLDGALPVIVKSLTTFAGQFCMTGSRLLVERPVYDEVRDRLGEMLAAVKAGPAADPESDMGPLIDRPNVDRVDEIVEKAIAEGATVVTRGGPITEGPLSKGAFYRPTLLEVADPKMDIVQEETFGPVLTMQAYDSEDEAIALANDSIYGLAAAVWSTDVDRPLRLARRIDAGTVWINNWAVIYDESAEGGYKQSGLGRLNGVAAMEDFVEYKTVIQELSVVERA</sequence>
<name>A0ABU3BTP4_9BACT</name>
<comment type="similarity">
    <text evidence="1">Belongs to the aldehyde dehydrogenase family.</text>
</comment>
<dbReference type="PANTHER" id="PTHR42804:SF1">
    <property type="entry name" value="ALDEHYDE DEHYDROGENASE-RELATED"/>
    <property type="match status" value="1"/>
</dbReference>
<accession>A0ABU3BTP4</accession>
<dbReference type="Gene3D" id="3.40.309.10">
    <property type="entry name" value="Aldehyde Dehydrogenase, Chain A, domain 2"/>
    <property type="match status" value="1"/>
</dbReference>
<evidence type="ECO:0000313" key="4">
    <source>
        <dbReference type="EMBL" id="MDT0632657.1"/>
    </source>
</evidence>
<evidence type="ECO:0000256" key="1">
    <source>
        <dbReference type="ARBA" id="ARBA00009986"/>
    </source>
</evidence>